<dbReference type="Proteomes" id="UP001162885">
    <property type="component" value="Chromosome"/>
</dbReference>
<gene>
    <name evidence="2" type="ORF">H5U98_06795</name>
    <name evidence="1" type="ORF">MBOE_25870</name>
</gene>
<dbReference type="RefSeq" id="WP_077742836.1">
    <property type="nucleotide sequence ID" value="NZ_AP022579.1"/>
</dbReference>
<dbReference type="EMBL" id="AP022579">
    <property type="protein sequence ID" value="BBX90938.1"/>
    <property type="molecule type" value="Genomic_DNA"/>
</dbReference>
<evidence type="ECO:0000313" key="2">
    <source>
        <dbReference type="EMBL" id="UNC01095.1"/>
    </source>
</evidence>
<organism evidence="2 4">
    <name type="scientific">Mycolicibacterium boenickei</name>
    <dbReference type="NCBI Taxonomy" id="146017"/>
    <lineage>
        <taxon>Bacteria</taxon>
        <taxon>Bacillati</taxon>
        <taxon>Actinomycetota</taxon>
        <taxon>Actinomycetes</taxon>
        <taxon>Mycobacteriales</taxon>
        <taxon>Mycobacteriaceae</taxon>
        <taxon>Mycolicibacterium</taxon>
    </lineage>
</organism>
<dbReference type="AlphaFoldDB" id="A0AAX3A1J3"/>
<evidence type="ECO:0000313" key="3">
    <source>
        <dbReference type="Proteomes" id="UP000466683"/>
    </source>
</evidence>
<dbReference type="Proteomes" id="UP000466683">
    <property type="component" value="Chromosome"/>
</dbReference>
<keyword evidence="3" id="KW-1185">Reference proteome</keyword>
<accession>A0AAX3A1J3</accession>
<protein>
    <recommendedName>
        <fullName evidence="5">Bacteriophage protein</fullName>
    </recommendedName>
</protein>
<evidence type="ECO:0000313" key="1">
    <source>
        <dbReference type="EMBL" id="BBX90938.1"/>
    </source>
</evidence>
<proteinExistence type="predicted"/>
<dbReference type="EMBL" id="CP060016">
    <property type="protein sequence ID" value="UNC01095.1"/>
    <property type="molecule type" value="Genomic_DNA"/>
</dbReference>
<evidence type="ECO:0008006" key="5">
    <source>
        <dbReference type="Google" id="ProtNLM"/>
    </source>
</evidence>
<name>A0AAX3A1J3_9MYCO</name>
<reference evidence="2 4" key="3">
    <citation type="journal article" date="2022" name="BMC Genomics">
        <title>Comparative genome analysis of mycobacteria focusing on tRNA and non-coding RNA.</title>
        <authorList>
            <person name="Behra P.R.K."/>
            <person name="Pettersson B.M.F."/>
            <person name="Ramesh M."/>
            <person name="Das S."/>
            <person name="Dasgupta S."/>
            <person name="Kirsebom L.A."/>
        </authorList>
    </citation>
    <scope>NUCLEOTIDE SEQUENCE [LARGE SCALE GENOMIC DNA]</scope>
    <source>
        <strain evidence="2 4">DSM 44677</strain>
    </source>
</reference>
<reference evidence="1" key="2">
    <citation type="submission" date="2020-02" db="EMBL/GenBank/DDBJ databases">
        <authorList>
            <person name="Matsumoto Y."/>
            <person name="Kinjo T."/>
            <person name="Motooka D."/>
            <person name="Nabeya D."/>
            <person name="Jung N."/>
            <person name="Uechi K."/>
            <person name="Horii T."/>
            <person name="Iida T."/>
            <person name="Fujita J."/>
            <person name="Nakamura S."/>
        </authorList>
    </citation>
    <scope>NUCLEOTIDE SEQUENCE</scope>
    <source>
        <strain evidence="1">JCM 15653</strain>
    </source>
</reference>
<reference evidence="1 3" key="1">
    <citation type="journal article" date="2019" name="Emerg. Microbes Infect.">
        <title>Comprehensive subspecies identification of 175 nontuberculous mycobacteria species based on 7547 genomic profiles.</title>
        <authorList>
            <person name="Matsumoto Y."/>
            <person name="Kinjo T."/>
            <person name="Motooka D."/>
            <person name="Nabeya D."/>
            <person name="Jung N."/>
            <person name="Uechi K."/>
            <person name="Horii T."/>
            <person name="Iida T."/>
            <person name="Fujita J."/>
            <person name="Nakamura S."/>
        </authorList>
    </citation>
    <scope>NUCLEOTIDE SEQUENCE [LARGE SCALE GENOMIC DNA]</scope>
    <source>
        <strain evidence="1 3">JCM 15653</strain>
    </source>
</reference>
<evidence type="ECO:0000313" key="4">
    <source>
        <dbReference type="Proteomes" id="UP001162885"/>
    </source>
</evidence>
<sequence>MSDLFRNLLENPPFGAEGGYNTEGDTLVNRSADGVDLNLIWGEVKAALDAWNAERSAITNLLSYWTVNTADAIPQATNDESFELASEYGEPESVRAPSKHLLLGYTFRDYDKATRFTWKFLRDSTAEQIRAVANYALAADQKLVQGTILERLFSPTAELNEWNHTCYGLYNGDSIVPPAYLGKTFTAPHTHYATSGAATIDSGDLETCAKNVTEHGYNADSGAQLLAFVNPAQGEVISTFRAGKETATDIVAKHDYIPSAGAPAYLQPENLVGQVAPEKFNGLKVSGSYGPLWIIESDFVPEGYFSVAATYGPNHPNNVIGVRQHVNAAYQGLRQIQGKVPGYPLQDSFFSRGFGVGVRHRGAASVMQISANANYTAPVIAK</sequence>